<accession>A0AAE0Z5T1</accession>
<dbReference type="InterPro" id="IPR020103">
    <property type="entry name" value="PsdUridine_synth_cat_dom_sf"/>
</dbReference>
<evidence type="ECO:0000313" key="2">
    <source>
        <dbReference type="Proteomes" id="UP001283361"/>
    </source>
</evidence>
<protein>
    <recommendedName>
        <fullName evidence="3">Pseudouridine synthase RsuA/RluA-like domain-containing protein</fullName>
    </recommendedName>
</protein>
<dbReference type="SUPFAM" id="SSF55120">
    <property type="entry name" value="Pseudouridine synthase"/>
    <property type="match status" value="1"/>
</dbReference>
<evidence type="ECO:0008006" key="3">
    <source>
        <dbReference type="Google" id="ProtNLM"/>
    </source>
</evidence>
<dbReference type="GO" id="GO:0009982">
    <property type="term" value="F:pseudouridine synthase activity"/>
    <property type="evidence" value="ECO:0007669"/>
    <property type="project" value="InterPro"/>
</dbReference>
<name>A0AAE0Z5T1_9GAST</name>
<reference evidence="1" key="1">
    <citation type="journal article" date="2023" name="G3 (Bethesda)">
        <title>A reference genome for the long-term kleptoplast-retaining sea slug Elysia crispata morphotype clarki.</title>
        <authorList>
            <person name="Eastman K.E."/>
            <person name="Pendleton A.L."/>
            <person name="Shaikh M.A."/>
            <person name="Suttiyut T."/>
            <person name="Ogas R."/>
            <person name="Tomko P."/>
            <person name="Gavelis G."/>
            <person name="Widhalm J.R."/>
            <person name="Wisecaver J.H."/>
        </authorList>
    </citation>
    <scope>NUCLEOTIDE SEQUENCE</scope>
    <source>
        <strain evidence="1">ECLA1</strain>
    </source>
</reference>
<organism evidence="1 2">
    <name type="scientific">Elysia crispata</name>
    <name type="common">lettuce slug</name>
    <dbReference type="NCBI Taxonomy" id="231223"/>
    <lineage>
        <taxon>Eukaryota</taxon>
        <taxon>Metazoa</taxon>
        <taxon>Spiralia</taxon>
        <taxon>Lophotrochozoa</taxon>
        <taxon>Mollusca</taxon>
        <taxon>Gastropoda</taxon>
        <taxon>Heterobranchia</taxon>
        <taxon>Euthyneura</taxon>
        <taxon>Panpulmonata</taxon>
        <taxon>Sacoglossa</taxon>
        <taxon>Placobranchoidea</taxon>
        <taxon>Plakobranchidae</taxon>
        <taxon>Elysia</taxon>
    </lineage>
</organism>
<dbReference type="GO" id="GO:0001522">
    <property type="term" value="P:pseudouridine synthesis"/>
    <property type="evidence" value="ECO:0007669"/>
    <property type="project" value="InterPro"/>
</dbReference>
<dbReference type="Proteomes" id="UP001283361">
    <property type="component" value="Unassembled WGS sequence"/>
</dbReference>
<dbReference type="GO" id="GO:0003723">
    <property type="term" value="F:RNA binding"/>
    <property type="evidence" value="ECO:0007669"/>
    <property type="project" value="InterPro"/>
</dbReference>
<gene>
    <name evidence="1" type="ORF">RRG08_040496</name>
</gene>
<dbReference type="PANTHER" id="PTHR21600">
    <property type="entry name" value="MITOCHONDRIAL RNA PSEUDOURIDINE SYNTHASE"/>
    <property type="match status" value="1"/>
</dbReference>
<sequence>MQKKFRCTCSTLVRPYSSQCNGRAILIKNSEALAEDFYRNIVQMDDDIIALNKPSGLSVYGSPSQTDLSRSSTIMDILPELTKKLQIPHLEVGLSLKSFYSGLVILCKGPDSKKKLDHALKQSAAQKSQVLSYLVITVGQPSCSLATDLTAYISRNFIHGREMSLIQQKNNNTARKNGSMMLNSFNVQTLQANDDLGVALVEISINKDKWEAVEAVMSYYLSPVLGDTVYSTRTQYVMGVPFRASPHSVLPGRQRIPPALKQALEEFDPSWKQNCGLMPLYMHRHKIELNKFPSKASAPLNLTAPPPKHFVSLLKHLDLSSNNIIDE</sequence>
<comment type="caution">
    <text evidence="1">The sequence shown here is derived from an EMBL/GenBank/DDBJ whole genome shotgun (WGS) entry which is preliminary data.</text>
</comment>
<dbReference type="Gene3D" id="3.30.2350.10">
    <property type="entry name" value="Pseudouridine synthase"/>
    <property type="match status" value="1"/>
</dbReference>
<dbReference type="InterPro" id="IPR050188">
    <property type="entry name" value="RluA_PseudoU_synthase"/>
</dbReference>
<dbReference type="EMBL" id="JAWDGP010004637">
    <property type="protein sequence ID" value="KAK3762801.1"/>
    <property type="molecule type" value="Genomic_DNA"/>
</dbReference>
<proteinExistence type="predicted"/>
<keyword evidence="2" id="KW-1185">Reference proteome</keyword>
<evidence type="ECO:0000313" key="1">
    <source>
        <dbReference type="EMBL" id="KAK3762801.1"/>
    </source>
</evidence>
<dbReference type="PANTHER" id="PTHR21600:SF49">
    <property type="entry name" value="MITOCHONDRIAL MRNA PSEUDOURIDINE SYNTHASE RPUSD3"/>
    <property type="match status" value="1"/>
</dbReference>
<dbReference type="AlphaFoldDB" id="A0AAE0Z5T1"/>